<accession>A0A8X6P3M4</accession>
<keyword evidence="2" id="KW-1185">Reference proteome</keyword>
<reference evidence="1" key="1">
    <citation type="submission" date="2020-08" db="EMBL/GenBank/DDBJ databases">
        <title>Multicomponent nature underlies the extraordinary mechanical properties of spider dragline silk.</title>
        <authorList>
            <person name="Kono N."/>
            <person name="Nakamura H."/>
            <person name="Mori M."/>
            <person name="Yoshida Y."/>
            <person name="Ohtoshi R."/>
            <person name="Malay A.D."/>
            <person name="Moran D.A.P."/>
            <person name="Tomita M."/>
            <person name="Numata K."/>
            <person name="Arakawa K."/>
        </authorList>
    </citation>
    <scope>NUCLEOTIDE SEQUENCE</scope>
</reference>
<dbReference type="AlphaFoldDB" id="A0A8X6P3M4"/>
<evidence type="ECO:0000313" key="2">
    <source>
        <dbReference type="Proteomes" id="UP000887013"/>
    </source>
</evidence>
<sequence length="105" mass="11774">MSFQTLNKFTQMKNYVFTSAFSRFALACTTRFLGRAACGMRAATLHVTSCERKFTQLTVTLPREVKKLSPSTTIWQQIRVTLCVNVDSRIAAILRSACNLTQTSS</sequence>
<name>A0A8X6P3M4_NEPPI</name>
<comment type="caution">
    <text evidence="1">The sequence shown here is derived from an EMBL/GenBank/DDBJ whole genome shotgun (WGS) entry which is preliminary data.</text>
</comment>
<gene>
    <name evidence="1" type="ORF">NPIL_440951</name>
</gene>
<evidence type="ECO:0000313" key="1">
    <source>
        <dbReference type="EMBL" id="GFT47581.1"/>
    </source>
</evidence>
<organism evidence="1 2">
    <name type="scientific">Nephila pilipes</name>
    <name type="common">Giant wood spider</name>
    <name type="synonym">Nephila maculata</name>
    <dbReference type="NCBI Taxonomy" id="299642"/>
    <lineage>
        <taxon>Eukaryota</taxon>
        <taxon>Metazoa</taxon>
        <taxon>Ecdysozoa</taxon>
        <taxon>Arthropoda</taxon>
        <taxon>Chelicerata</taxon>
        <taxon>Arachnida</taxon>
        <taxon>Araneae</taxon>
        <taxon>Araneomorphae</taxon>
        <taxon>Entelegynae</taxon>
        <taxon>Araneoidea</taxon>
        <taxon>Nephilidae</taxon>
        <taxon>Nephila</taxon>
    </lineage>
</organism>
<protein>
    <submittedName>
        <fullName evidence="1">Uncharacterized protein</fullName>
    </submittedName>
</protein>
<proteinExistence type="predicted"/>
<dbReference type="EMBL" id="BMAW01016158">
    <property type="protein sequence ID" value="GFT47581.1"/>
    <property type="molecule type" value="Genomic_DNA"/>
</dbReference>
<dbReference type="Proteomes" id="UP000887013">
    <property type="component" value="Unassembled WGS sequence"/>
</dbReference>